<reference evidence="2 3" key="1">
    <citation type="journal article" date="2021" name="Elife">
        <title>Chloroplast acquisition without the gene transfer in kleptoplastic sea slugs, Plakobranchus ocellatus.</title>
        <authorList>
            <person name="Maeda T."/>
            <person name="Takahashi S."/>
            <person name="Yoshida T."/>
            <person name="Shimamura S."/>
            <person name="Takaki Y."/>
            <person name="Nagai Y."/>
            <person name="Toyoda A."/>
            <person name="Suzuki Y."/>
            <person name="Arimoto A."/>
            <person name="Ishii H."/>
            <person name="Satoh N."/>
            <person name="Nishiyama T."/>
            <person name="Hasebe M."/>
            <person name="Maruyama T."/>
            <person name="Minagawa J."/>
            <person name="Obokata J."/>
            <person name="Shigenobu S."/>
        </authorList>
    </citation>
    <scope>NUCLEOTIDE SEQUENCE [LARGE SCALE GENOMIC DNA]</scope>
</reference>
<keyword evidence="3" id="KW-1185">Reference proteome</keyword>
<dbReference type="AlphaFoldDB" id="A0AAV3ZXC2"/>
<dbReference type="Proteomes" id="UP000735302">
    <property type="component" value="Unassembled WGS sequence"/>
</dbReference>
<evidence type="ECO:0000256" key="1">
    <source>
        <dbReference type="SAM" id="MobiDB-lite"/>
    </source>
</evidence>
<evidence type="ECO:0000313" key="2">
    <source>
        <dbReference type="EMBL" id="GFN99033.1"/>
    </source>
</evidence>
<proteinExistence type="predicted"/>
<comment type="caution">
    <text evidence="2">The sequence shown here is derived from an EMBL/GenBank/DDBJ whole genome shotgun (WGS) entry which is preliminary data.</text>
</comment>
<accession>A0AAV3ZXC2</accession>
<evidence type="ECO:0000313" key="3">
    <source>
        <dbReference type="Proteomes" id="UP000735302"/>
    </source>
</evidence>
<name>A0AAV3ZXC2_9GAST</name>
<gene>
    <name evidence="2" type="ORF">PoB_002553900</name>
</gene>
<dbReference type="EMBL" id="BLXT01002928">
    <property type="protein sequence ID" value="GFN99033.1"/>
    <property type="molecule type" value="Genomic_DNA"/>
</dbReference>
<protein>
    <submittedName>
        <fullName evidence="2">Uncharacterized protein</fullName>
    </submittedName>
</protein>
<sequence length="85" mass="8727">MLSSPPYGQGTGAGARTSDKRIPADLMASSLSTVPPKHSEEEAEKNNNNNDTKGSGLMASEHAVKSEKDLSIIIAGSTASSPPTT</sequence>
<feature type="region of interest" description="Disordered" evidence="1">
    <location>
        <begin position="1"/>
        <end position="85"/>
    </location>
</feature>
<organism evidence="2 3">
    <name type="scientific">Plakobranchus ocellatus</name>
    <dbReference type="NCBI Taxonomy" id="259542"/>
    <lineage>
        <taxon>Eukaryota</taxon>
        <taxon>Metazoa</taxon>
        <taxon>Spiralia</taxon>
        <taxon>Lophotrochozoa</taxon>
        <taxon>Mollusca</taxon>
        <taxon>Gastropoda</taxon>
        <taxon>Heterobranchia</taxon>
        <taxon>Euthyneura</taxon>
        <taxon>Panpulmonata</taxon>
        <taxon>Sacoglossa</taxon>
        <taxon>Placobranchoidea</taxon>
        <taxon>Plakobranchidae</taxon>
        <taxon>Plakobranchus</taxon>
    </lineage>
</organism>